<dbReference type="Proteomes" id="UP000245764">
    <property type="component" value="Chromosome 4"/>
</dbReference>
<reference evidence="2" key="1">
    <citation type="submission" date="2017-05" db="EMBL/GenBank/DDBJ databases">
        <authorList>
            <person name="Song R."/>
            <person name="Chenine A.L."/>
            <person name="Ruprecht R.M."/>
        </authorList>
    </citation>
    <scope>NUCLEOTIDE SEQUENCE [LARGE SCALE GENOMIC DNA]</scope>
</reference>
<organism evidence="1 2">
    <name type="scientific">Zymoseptoria tritici ST99CH_1E4</name>
    <dbReference type="NCBI Taxonomy" id="1276532"/>
    <lineage>
        <taxon>Eukaryota</taxon>
        <taxon>Fungi</taxon>
        <taxon>Dikarya</taxon>
        <taxon>Ascomycota</taxon>
        <taxon>Pezizomycotina</taxon>
        <taxon>Dothideomycetes</taxon>
        <taxon>Dothideomycetidae</taxon>
        <taxon>Mycosphaerellales</taxon>
        <taxon>Mycosphaerellaceae</taxon>
        <taxon>Zymoseptoria</taxon>
    </lineage>
</organism>
<evidence type="ECO:0008006" key="3">
    <source>
        <dbReference type="Google" id="ProtNLM"/>
    </source>
</evidence>
<evidence type="ECO:0000313" key="1">
    <source>
        <dbReference type="EMBL" id="SMR50904.1"/>
    </source>
</evidence>
<proteinExistence type="predicted"/>
<dbReference type="EMBL" id="LT854256">
    <property type="protein sequence ID" value="SMR50904.1"/>
    <property type="molecule type" value="Genomic_DNA"/>
</dbReference>
<dbReference type="AlphaFoldDB" id="A0A2H1GBI0"/>
<gene>
    <name evidence="1" type="ORF">ZT1E4_G5122</name>
</gene>
<evidence type="ECO:0000313" key="2">
    <source>
        <dbReference type="Proteomes" id="UP000245764"/>
    </source>
</evidence>
<name>A0A2H1GBI0_ZYMTR</name>
<protein>
    <recommendedName>
        <fullName evidence="3">DNA2/NAM7 helicase-like C-terminal domain-containing protein</fullName>
    </recommendedName>
</protein>
<sequence>MHPACFKLPNIWFCGGSVSSLPPNHASFELPAAYVAGLHELRHLGPDDKGLTETQKRMPLITLKGDSCVKAKMGSSKGNFLTASYIFNTIIPMLNKMFDKNTKKMVTLITPYKMQHTLYKSMMFKECMANGRTDDEYPRLAAKLPSSSSIWSFTDSLLATSIS</sequence>
<accession>A0A2H1GBI0</accession>